<evidence type="ECO:0000313" key="1">
    <source>
        <dbReference type="EMBL" id="TNC23062.1"/>
    </source>
</evidence>
<evidence type="ECO:0008006" key="3">
    <source>
        <dbReference type="Google" id="ProtNLM"/>
    </source>
</evidence>
<dbReference type="OrthoDB" id="3255134at2"/>
<dbReference type="EMBL" id="VDFW01000022">
    <property type="protein sequence ID" value="TNC23062.1"/>
    <property type="molecule type" value="Genomic_DNA"/>
</dbReference>
<name>A0A5C4LXT1_9PSEU</name>
<evidence type="ECO:0000313" key="2">
    <source>
        <dbReference type="Proteomes" id="UP000305546"/>
    </source>
</evidence>
<sequence length="184" mass="20743">MPVSAYVDESYDLTEGYYLLCATLVDGSLAERIREWTRSLAIGSGKIHWHSEGADRRRILAKAVAAMDVTHVVVIGRPARREERARRKCLEVLLHELDRTGVSTASLESRQRGKDKLDHALVGACRYKRLISHRLQVQFIPGAAEPLLWLPDIVAGALHMAENGYHDHAKQIAEKIHRFETDLS</sequence>
<proteinExistence type="predicted"/>
<dbReference type="AlphaFoldDB" id="A0A5C4LXT1"/>
<dbReference type="Proteomes" id="UP000305546">
    <property type="component" value="Unassembled WGS sequence"/>
</dbReference>
<organism evidence="1 2">
    <name type="scientific">Amycolatopsis alkalitolerans</name>
    <dbReference type="NCBI Taxonomy" id="2547244"/>
    <lineage>
        <taxon>Bacteria</taxon>
        <taxon>Bacillati</taxon>
        <taxon>Actinomycetota</taxon>
        <taxon>Actinomycetes</taxon>
        <taxon>Pseudonocardiales</taxon>
        <taxon>Pseudonocardiaceae</taxon>
        <taxon>Amycolatopsis</taxon>
    </lineage>
</organism>
<gene>
    <name evidence="1" type="ORF">FG385_23355</name>
</gene>
<keyword evidence="2" id="KW-1185">Reference proteome</keyword>
<accession>A0A5C4LXT1</accession>
<comment type="caution">
    <text evidence="1">The sequence shown here is derived from an EMBL/GenBank/DDBJ whole genome shotgun (WGS) entry which is preliminary data.</text>
</comment>
<dbReference type="RefSeq" id="WP_139098909.1">
    <property type="nucleotide sequence ID" value="NZ_VDFW01000022.1"/>
</dbReference>
<reference evidence="1 2" key="1">
    <citation type="submission" date="2019-06" db="EMBL/GenBank/DDBJ databases">
        <title>Amycolatopsis alkalitolerans sp. nov., isolated from Gastrodia elata Blume.</title>
        <authorList>
            <person name="Narsing Rao M.P."/>
            <person name="Li W.J."/>
        </authorList>
    </citation>
    <scope>NUCLEOTIDE SEQUENCE [LARGE SCALE GENOMIC DNA]</scope>
    <source>
        <strain evidence="1 2">SYSUP0005</strain>
    </source>
</reference>
<protein>
    <recommendedName>
        <fullName evidence="3">DUF3800 domain-containing protein</fullName>
    </recommendedName>
</protein>